<gene>
    <name evidence="1" type="ORF">ATZ36_01455</name>
</gene>
<evidence type="ECO:0000313" key="2">
    <source>
        <dbReference type="Proteomes" id="UP000095237"/>
    </source>
</evidence>
<dbReference type="EMBL" id="LNVX01000448">
    <property type="protein sequence ID" value="OEG70164.1"/>
    <property type="molecule type" value="Genomic_DNA"/>
</dbReference>
<reference evidence="1 2" key="1">
    <citation type="submission" date="2015-11" db="EMBL/GenBank/DDBJ databases">
        <title>Evidence for parallel genomic evolution in an endosymbiosis of termite gut flagellates.</title>
        <authorList>
            <person name="Zheng H."/>
        </authorList>
    </citation>
    <scope>NUCLEOTIDE SEQUENCE [LARGE SCALE GENOMIC DNA]</scope>
    <source>
        <strain evidence="1 2">CET450</strain>
    </source>
</reference>
<comment type="caution">
    <text evidence="1">The sequence shown here is derived from an EMBL/GenBank/DDBJ whole genome shotgun (WGS) entry which is preliminary data.</text>
</comment>
<dbReference type="AlphaFoldDB" id="A0A1E5IIC2"/>
<keyword evidence="2" id="KW-1185">Reference proteome</keyword>
<evidence type="ECO:0000313" key="1">
    <source>
        <dbReference type="EMBL" id="OEG70164.1"/>
    </source>
</evidence>
<proteinExistence type="predicted"/>
<dbReference type="Proteomes" id="UP000095237">
    <property type="component" value="Unassembled WGS sequence"/>
</dbReference>
<name>A0A1E5IIC2_ENDTX</name>
<protein>
    <submittedName>
        <fullName evidence="1">Uncharacterized protein</fullName>
    </submittedName>
</protein>
<accession>A0A1E5IIC2</accession>
<organism evidence="1 2">
    <name type="scientific">Endomicrobium trichonymphae</name>
    <dbReference type="NCBI Taxonomy" id="1408204"/>
    <lineage>
        <taxon>Bacteria</taxon>
        <taxon>Pseudomonadati</taxon>
        <taxon>Elusimicrobiota</taxon>
        <taxon>Endomicrobiia</taxon>
        <taxon>Endomicrobiales</taxon>
        <taxon>Endomicrobiaceae</taxon>
        <taxon>Candidatus Endomicrobiellum</taxon>
    </lineage>
</organism>
<sequence>MDAWTAYVLSIKMLKKVDFVQTKIPQEELSRQMFLRSESNYTKMFSFKTSYKIKFEVFKQKYLYSFLLYKRWQH</sequence>